<dbReference type="RefSeq" id="WP_113889982.1">
    <property type="nucleotide sequence ID" value="NZ_QNRK01000015.1"/>
</dbReference>
<name>A0A366FBA3_9HYPH</name>
<evidence type="ECO:0000313" key="2">
    <source>
        <dbReference type="Proteomes" id="UP000253529"/>
    </source>
</evidence>
<gene>
    <name evidence="1" type="ORF">DFR50_11525</name>
</gene>
<keyword evidence="2" id="KW-1185">Reference proteome</keyword>
<reference evidence="1 2" key="1">
    <citation type="submission" date="2018-06" db="EMBL/GenBank/DDBJ databases">
        <title>Genomic Encyclopedia of Type Strains, Phase IV (KMG-IV): sequencing the most valuable type-strain genomes for metagenomic binning, comparative biology and taxonomic classification.</title>
        <authorList>
            <person name="Goeker M."/>
        </authorList>
    </citation>
    <scope>NUCLEOTIDE SEQUENCE [LARGE SCALE GENOMIC DNA]</scope>
    <source>
        <strain evidence="1 2">DSM 24875</strain>
    </source>
</reference>
<accession>A0A366FBA3</accession>
<evidence type="ECO:0000313" key="1">
    <source>
        <dbReference type="EMBL" id="RBP11918.1"/>
    </source>
</evidence>
<comment type="caution">
    <text evidence="1">The sequence shown here is derived from an EMBL/GenBank/DDBJ whole genome shotgun (WGS) entry which is preliminary data.</text>
</comment>
<sequence length="163" mass="17705">MLFFLRAWRLRSQQSAVNTEVDDLIFLYGANAYEEARRRRAHANDLSAARHWSAVKSEVGRRILEVCGDAASLDRLSSRLVDSDDFGCAIWDPPAENRAEARRLAAKIEATQGDPSQTGAGGELLAFPLAVGRVRAQVGRRGVEALAPAKSGRAAARDLVCDA</sequence>
<protein>
    <submittedName>
        <fullName evidence="1">Uncharacterized protein</fullName>
    </submittedName>
</protein>
<dbReference type="Proteomes" id="UP000253529">
    <property type="component" value="Unassembled WGS sequence"/>
</dbReference>
<dbReference type="EMBL" id="QNRK01000015">
    <property type="protein sequence ID" value="RBP11918.1"/>
    <property type="molecule type" value="Genomic_DNA"/>
</dbReference>
<proteinExistence type="predicted"/>
<dbReference type="AlphaFoldDB" id="A0A366FBA3"/>
<organism evidence="1 2">
    <name type="scientific">Roseiarcus fermentans</name>
    <dbReference type="NCBI Taxonomy" id="1473586"/>
    <lineage>
        <taxon>Bacteria</taxon>
        <taxon>Pseudomonadati</taxon>
        <taxon>Pseudomonadota</taxon>
        <taxon>Alphaproteobacteria</taxon>
        <taxon>Hyphomicrobiales</taxon>
        <taxon>Roseiarcaceae</taxon>
        <taxon>Roseiarcus</taxon>
    </lineage>
</organism>